<evidence type="ECO:0000313" key="5">
    <source>
        <dbReference type="Proteomes" id="UP000092716"/>
    </source>
</evidence>
<evidence type="ECO:0000259" key="2">
    <source>
        <dbReference type="Pfam" id="PF12878"/>
    </source>
</evidence>
<dbReference type="VEuPathDB" id="PlasmoDB:PCOAH_00004010"/>
<dbReference type="Pfam" id="PF12878">
    <property type="entry name" value="SICA_beta"/>
    <property type="match status" value="1"/>
</dbReference>
<name>A0A1B1DTD0_9APIC</name>
<evidence type="ECO:0000259" key="3">
    <source>
        <dbReference type="Pfam" id="PF12879"/>
    </source>
</evidence>
<feature type="domain" description="Schizont-infected cell agglutination C-terminal" evidence="3">
    <location>
        <begin position="250"/>
        <end position="371"/>
    </location>
</feature>
<dbReference type="EMBL" id="CP016240">
    <property type="protein sequence ID" value="ANQ05994.1"/>
    <property type="molecule type" value="Genomic_DNA"/>
</dbReference>
<dbReference type="OrthoDB" id="376328at2759"/>
<dbReference type="Pfam" id="PF12879">
    <property type="entry name" value="SICA_C"/>
    <property type="match status" value="1"/>
</dbReference>
<protein>
    <submittedName>
        <fullName evidence="4">SICA antigen</fullName>
    </submittedName>
</protein>
<organism evidence="4 5">
    <name type="scientific">Plasmodium coatneyi</name>
    <dbReference type="NCBI Taxonomy" id="208452"/>
    <lineage>
        <taxon>Eukaryota</taxon>
        <taxon>Sar</taxon>
        <taxon>Alveolata</taxon>
        <taxon>Apicomplexa</taxon>
        <taxon>Aconoidasida</taxon>
        <taxon>Haemosporida</taxon>
        <taxon>Plasmodiidae</taxon>
        <taxon>Plasmodium</taxon>
    </lineage>
</organism>
<gene>
    <name evidence="4" type="ORF">PCOAH_00004010</name>
</gene>
<feature type="compositionally biased region" description="Basic and acidic residues" evidence="1">
    <location>
        <begin position="221"/>
        <end position="238"/>
    </location>
</feature>
<dbReference type="InterPro" id="IPR024285">
    <property type="entry name" value="SICA_extracell_b"/>
</dbReference>
<dbReference type="AlphaFoldDB" id="A0A1B1DTD0"/>
<feature type="region of interest" description="Disordered" evidence="1">
    <location>
        <begin position="180"/>
        <end position="240"/>
    </location>
</feature>
<dbReference type="KEGG" id="pcot:PCOAH_00004010"/>
<dbReference type="Proteomes" id="UP000092716">
    <property type="component" value="Chromosome 2"/>
</dbReference>
<feature type="domain" description="Schizont-infected cell agglutination extracellular beta" evidence="2">
    <location>
        <begin position="3"/>
        <end position="146"/>
    </location>
</feature>
<sequence length="394" mass="44932">MWGEDDAGKVLKELSTAIKNGSTQDEDSCKNIVGAKGTASESEKKACNLIVKGLKHIYNIKLEYDENNQKNPVQNQQFQQSMACLLLNKYAEQLKTKAKEKKCEIEKGIKHVFDNSEEIKNKEPLCQEKNNTCYLCKQEHYKSCTVEGKNVEDELNKMLKSKEGEIQQTLTNICPTILPIESSTQPHSQHDHQAAKPAATKPRVPAPGHALIPSQSTVPTKEGKNKDKDEENECKNSAKEINALQGSGGYFGMLRKTRKRYRRAYQVRGPTVQEELLGHVDDQADGPHAYTLVKERKPRSTPKKRRKKRVPVRRRRMIIDIHLEVLDECQKGDTKLLQEDFFEILVQEFMRSEFVKEEKVPKDQTPKEQVACSDSGFREGRLCSYGRYSYGINC</sequence>
<accession>A0A1B1DTD0</accession>
<keyword evidence="5" id="KW-1185">Reference proteome</keyword>
<dbReference type="RefSeq" id="XP_019912689.1">
    <property type="nucleotide sequence ID" value="XM_020057216.1"/>
</dbReference>
<proteinExistence type="predicted"/>
<evidence type="ECO:0000256" key="1">
    <source>
        <dbReference type="SAM" id="MobiDB-lite"/>
    </source>
</evidence>
<dbReference type="InterPro" id="IPR024288">
    <property type="entry name" value="SICA_C"/>
</dbReference>
<dbReference type="GeneID" id="30907121"/>
<evidence type="ECO:0000313" key="4">
    <source>
        <dbReference type="EMBL" id="ANQ05994.1"/>
    </source>
</evidence>
<reference evidence="5" key="1">
    <citation type="submission" date="2016-06" db="EMBL/GenBank/DDBJ databases">
        <title>First high quality genome sequence of Plasmodium coatneyi using continuous long reads from single molecule, real-time sequencing.</title>
        <authorList>
            <person name="Chien J.-T."/>
            <person name="Pakala S.B."/>
            <person name="Geraldo J.A."/>
            <person name="Lapp S.A."/>
            <person name="Barnwell J.W."/>
            <person name="Kissinger J.C."/>
            <person name="Galinski M.R."/>
            <person name="Humphrey J.C."/>
        </authorList>
    </citation>
    <scope>NUCLEOTIDE SEQUENCE [LARGE SCALE GENOMIC DNA]</scope>
    <source>
        <strain evidence="5">Hackeri</strain>
    </source>
</reference>